<dbReference type="Gene3D" id="1.25.40.10">
    <property type="entry name" value="Tetratricopeptide repeat domain"/>
    <property type="match status" value="2"/>
</dbReference>
<evidence type="ECO:0000256" key="1">
    <source>
        <dbReference type="ARBA" id="ARBA00022737"/>
    </source>
</evidence>
<protein>
    <submittedName>
        <fullName evidence="6">Uncharacterized protein</fullName>
    </submittedName>
</protein>
<evidence type="ECO:0000259" key="5">
    <source>
        <dbReference type="PROSITE" id="PS51145"/>
    </source>
</evidence>
<gene>
    <name evidence="6" type="ORF">PLOB_00020278</name>
</gene>
<dbReference type="Pfam" id="PF01637">
    <property type="entry name" value="ATPase_2"/>
    <property type="match status" value="1"/>
</dbReference>
<dbReference type="SUPFAM" id="SSF47986">
    <property type="entry name" value="DEATH domain"/>
    <property type="match status" value="1"/>
</dbReference>
<evidence type="ECO:0000313" key="7">
    <source>
        <dbReference type="Proteomes" id="UP001159405"/>
    </source>
</evidence>
<dbReference type="InterPro" id="IPR011029">
    <property type="entry name" value="DEATH-like_dom_sf"/>
</dbReference>
<evidence type="ECO:0000313" key="6">
    <source>
        <dbReference type="EMBL" id="CAH3178256.1"/>
    </source>
</evidence>
<dbReference type="CDD" id="cd01670">
    <property type="entry name" value="Death"/>
    <property type="match status" value="1"/>
</dbReference>
<dbReference type="Gene3D" id="1.10.533.10">
    <property type="entry name" value="Death Domain, Fas"/>
    <property type="match status" value="1"/>
</dbReference>
<keyword evidence="2" id="KW-0802">TPR repeat</keyword>
<dbReference type="SUPFAM" id="SSF52540">
    <property type="entry name" value="P-loop containing nucleoside triphosphate hydrolases"/>
    <property type="match status" value="1"/>
</dbReference>
<evidence type="ECO:0000256" key="3">
    <source>
        <dbReference type="SAM" id="MobiDB-lite"/>
    </source>
</evidence>
<dbReference type="Pfam" id="PF00531">
    <property type="entry name" value="Death"/>
    <property type="match status" value="1"/>
</dbReference>
<dbReference type="Pfam" id="PF00791">
    <property type="entry name" value="ZU5"/>
    <property type="match status" value="1"/>
</dbReference>
<reference evidence="6 7" key="1">
    <citation type="submission" date="2022-05" db="EMBL/GenBank/DDBJ databases">
        <authorList>
            <consortium name="Genoscope - CEA"/>
            <person name="William W."/>
        </authorList>
    </citation>
    <scope>NUCLEOTIDE SEQUENCE [LARGE SCALE GENOMIC DNA]</scope>
</reference>
<evidence type="ECO:0000259" key="4">
    <source>
        <dbReference type="PROSITE" id="PS50017"/>
    </source>
</evidence>
<dbReference type="SMART" id="SM00005">
    <property type="entry name" value="DEATH"/>
    <property type="match status" value="1"/>
</dbReference>
<feature type="domain" description="ZU5" evidence="5">
    <location>
        <begin position="1311"/>
        <end position="1457"/>
    </location>
</feature>
<dbReference type="InterPro" id="IPR000906">
    <property type="entry name" value="ZU5_dom"/>
</dbReference>
<proteinExistence type="predicted"/>
<dbReference type="Proteomes" id="UP001159405">
    <property type="component" value="Unassembled WGS sequence"/>
</dbReference>
<dbReference type="Pfam" id="PF13424">
    <property type="entry name" value="TPR_12"/>
    <property type="match status" value="2"/>
</dbReference>
<feature type="domain" description="Death" evidence="4">
    <location>
        <begin position="1724"/>
        <end position="1807"/>
    </location>
</feature>
<feature type="compositionally biased region" description="Acidic residues" evidence="3">
    <location>
        <begin position="1090"/>
        <end position="1125"/>
    </location>
</feature>
<evidence type="ECO:0000256" key="2">
    <source>
        <dbReference type="ARBA" id="ARBA00022803"/>
    </source>
</evidence>
<feature type="region of interest" description="Disordered" evidence="3">
    <location>
        <begin position="1044"/>
        <end position="1125"/>
    </location>
</feature>
<feature type="compositionally biased region" description="Acidic residues" evidence="3">
    <location>
        <begin position="1050"/>
        <end position="1080"/>
    </location>
</feature>
<dbReference type="PANTHER" id="PTHR45641:SF19">
    <property type="entry name" value="NEPHROCYSTIN-3"/>
    <property type="match status" value="1"/>
</dbReference>
<comment type="caution">
    <text evidence="6">The sequence shown here is derived from an EMBL/GenBank/DDBJ whole genome shotgun (WGS) entry which is preliminary data.</text>
</comment>
<dbReference type="PANTHER" id="PTHR45641">
    <property type="entry name" value="TETRATRICOPEPTIDE REPEAT PROTEIN (AFU_ORTHOLOGUE AFUA_6G03870)"/>
    <property type="match status" value="1"/>
</dbReference>
<name>A0ABN8RG41_9CNID</name>
<feature type="compositionally biased region" description="Acidic residues" evidence="3">
    <location>
        <begin position="360"/>
        <end position="373"/>
    </location>
</feature>
<dbReference type="PRINTS" id="PR00364">
    <property type="entry name" value="DISEASERSIST"/>
</dbReference>
<dbReference type="Gene3D" id="3.40.50.300">
    <property type="entry name" value="P-loop containing nucleotide triphosphate hydrolases"/>
    <property type="match status" value="1"/>
</dbReference>
<dbReference type="PROSITE" id="PS51145">
    <property type="entry name" value="ZU5"/>
    <property type="match status" value="1"/>
</dbReference>
<dbReference type="InterPro" id="IPR011579">
    <property type="entry name" value="ATPase_dom"/>
</dbReference>
<organism evidence="6 7">
    <name type="scientific">Porites lobata</name>
    <dbReference type="NCBI Taxonomy" id="104759"/>
    <lineage>
        <taxon>Eukaryota</taxon>
        <taxon>Metazoa</taxon>
        <taxon>Cnidaria</taxon>
        <taxon>Anthozoa</taxon>
        <taxon>Hexacorallia</taxon>
        <taxon>Scleractinia</taxon>
        <taxon>Fungiina</taxon>
        <taxon>Poritidae</taxon>
        <taxon>Porites</taxon>
    </lineage>
</organism>
<dbReference type="InterPro" id="IPR019734">
    <property type="entry name" value="TPR_rpt"/>
</dbReference>
<dbReference type="InterPro" id="IPR011990">
    <property type="entry name" value="TPR-like_helical_dom_sf"/>
</dbReference>
<dbReference type="EMBL" id="CALNXK010000237">
    <property type="protein sequence ID" value="CAH3178256.1"/>
    <property type="molecule type" value="Genomic_DNA"/>
</dbReference>
<dbReference type="SMART" id="SM00028">
    <property type="entry name" value="TPR"/>
    <property type="match status" value="5"/>
</dbReference>
<dbReference type="InterPro" id="IPR000488">
    <property type="entry name" value="Death_dom"/>
</dbReference>
<sequence>MSRHRFVEHMMASLETPLRTGEISPRFDKLLKDVVDDLSPEELKYAVSSIKTNFEKGKFADKGDQDLYSCLHLFANQGLVSEDNLTLLEKFVVTPQTSKKEGIEAKIRGFKAIRLQEIEEPTAATRKELTGRHSDLENVMSKLKTGGSSVLNLYGSSGVGKTRLATEVVSQWQGTMKFIVDLREVERMEDVHFQVLQALMIGSKETTTVSYEANPVIFKMRQLRQRGQGNILLLLDNVDQFSGGSSKAAANLNDDFVLFLQRLIDVKTGQEKSSLKILLTSRSAFRHGVNNYEVKSLEKVSSGELLQRQGTPAFHGSQRERLVEMCRGKPLLLNGMASILRQEIADAERLLGTIEQELEVEPSQEAGDEEAEEKETFDAKEEGIDEEQLSCLRKMFFFLPSKTLKESAVSVSLFCRPFSLEAASKILSVNVSEAAIRMEAMRNSQVVSVVPEAKELLYDLHPLMRKFLKSIGNSKAFVDTFQKAKDNFCSHFISQLTTIAALLDKEYVKAYDSYDFEKLNFELALDISLKSSYLLIPTQLQESVMICYLLEAMLNDQKQRRKIFHAWAEKVEEDGKEGSMFRAEMRCWETLQVLNLEGWRKAANVVQEARELLKRVQRESKKTELFKLAKSSCLFVEGEVFNRAGNWLKALKSLRRSLEIMEDQLKNHTSTCRCLNAIGNCYSNLEKPEEAIKFYTRAYEMRQKLSGSREHFDLPLFRSQIGTAYESMAIQEYKKHRMTPKAKMNFRKAIEYYQEALDLAKDLKLTGIINTALYNRNIANAHSWLMEYEKAKPFAYNGYQIRKDILGKHPLTARSTFQMAENSRSREDYDEAEEYYAEAWEIEKSLGQGNHSEVRDRIIKSYEDILPKGRKRAFQKEVLEFYQRSWDEEKSFEGFQFSQDNMKIIDAINERLGEEADVKTTRKYQSEALWFYEGAWNSPDTKRLPYAQREHILQTLLRLCKVTKNKDLFEKYQKEAFRIYERRWKKNSSELAKQDKIDLLTTLQDLASLLGYERKAKMYNTQLEEAKRGKSISWRSFLNLFAGAEKSPDNDDDDDDDYDSSNDDNDSVDDDFNENDDSGNDDGGGGGGDDGGDDVGDDGGEDDADNDDGDENDNNMDITGDDEITEEDELPQQIHGLNLEGQMEDFDESDLEKVNIHEGTLTSEGAHWVLKRGGAHIFFPPNAVSEPTPIVVHSWKCSARSPQLQEHESVVSNVLEISPITGDELEFNAEAKLVLSHSAPGLKGYELVIKRMIDWESNEWEEVDGTEDLRSWEDIEDDFPYQQGTPDFFFPVAQAEITECSTYAVVCRLKSSPIYTITPNGGLFSHPDYPGVSINVPKKAVRPKAKFPLELKVHEVPAEEFEGQDLFLGPVLRITCPQLVEFLKPVTIQLPVSLQSDQEGTPDLSTCRVRVLFLKSDGEDKEWMEITDDLRSPVNFDGTFVRFQVERFSGYACVFEWFKMDFSVSGAITYLSNLIWKQPLRGVFFSYFNELDRANSQDVLHLICCPVHMRERVVQELKNVTLSEEYSRKKLIPGHDKAFVFVSGGISPADIENMKDFYLMFESDDRDKRQLPVRLISDQVLSHVEFRSSPDPNANLLSRLNFKLSSMKLDSTKTPVEFFGVPLDDQTLLEADPRYVLLACKPAFSPNDTACEEHLQNLNSGYRTPKQTLRSFLEFVAGLDPEKQDECFKAIVCGLQEASEEGFSHVIGRLQEARQNVNIALVEGSEVINKVSEKVYSSWKRLARELELRAGQIDNISEEEQNDEERCHRTLRTWCQLNGRNGTIRKLMISLTKIGKAEVNYDIMRCLHLLGPD</sequence>
<dbReference type="PROSITE" id="PS50017">
    <property type="entry name" value="DEATH_DOMAIN"/>
    <property type="match status" value="1"/>
</dbReference>
<feature type="region of interest" description="Disordered" evidence="3">
    <location>
        <begin position="360"/>
        <end position="380"/>
    </location>
</feature>
<keyword evidence="1" id="KW-0677">Repeat</keyword>
<keyword evidence="7" id="KW-1185">Reference proteome</keyword>
<dbReference type="Gene3D" id="2.60.220.30">
    <property type="match status" value="2"/>
</dbReference>
<dbReference type="InterPro" id="IPR027417">
    <property type="entry name" value="P-loop_NTPase"/>
</dbReference>
<accession>A0ABN8RG41</accession>
<dbReference type="SUPFAM" id="SSF48452">
    <property type="entry name" value="TPR-like"/>
    <property type="match status" value="1"/>
</dbReference>